<gene>
    <name evidence="3" type="ORF">Daus18300_006425</name>
</gene>
<feature type="domain" description="Hemerythrin-like" evidence="2">
    <location>
        <begin position="37"/>
        <end position="155"/>
    </location>
</feature>
<comment type="caution">
    <text evidence="3">The sequence shown here is derived from an EMBL/GenBank/DDBJ whole genome shotgun (WGS) entry which is preliminary data.</text>
</comment>
<proteinExistence type="predicted"/>
<dbReference type="PANTHER" id="PTHR38048:SF2">
    <property type="entry name" value="HEMERYTHRIN-LIKE DOMAIN-CONTAINING PROTEIN"/>
    <property type="match status" value="1"/>
</dbReference>
<dbReference type="InterPro" id="IPR012312">
    <property type="entry name" value="Hemerythrin-like"/>
</dbReference>
<dbReference type="CDD" id="cd12108">
    <property type="entry name" value="Hr-like"/>
    <property type="match status" value="1"/>
</dbReference>
<organism evidence="3 4">
    <name type="scientific">Diaporthe australafricana</name>
    <dbReference type="NCBI Taxonomy" id="127596"/>
    <lineage>
        <taxon>Eukaryota</taxon>
        <taxon>Fungi</taxon>
        <taxon>Dikarya</taxon>
        <taxon>Ascomycota</taxon>
        <taxon>Pezizomycotina</taxon>
        <taxon>Sordariomycetes</taxon>
        <taxon>Sordariomycetidae</taxon>
        <taxon>Diaporthales</taxon>
        <taxon>Diaporthaceae</taxon>
        <taxon>Diaporthe</taxon>
    </lineage>
</organism>
<dbReference type="Gene3D" id="1.20.120.520">
    <property type="entry name" value="nmb1532 protein domain like"/>
    <property type="match status" value="1"/>
</dbReference>
<dbReference type="Pfam" id="PF01814">
    <property type="entry name" value="Hemerythrin"/>
    <property type="match status" value="1"/>
</dbReference>
<evidence type="ECO:0000259" key="2">
    <source>
        <dbReference type="Pfam" id="PF01814"/>
    </source>
</evidence>
<dbReference type="InterPro" id="IPR053206">
    <property type="entry name" value="Dimeric_xanthone_biosynth"/>
</dbReference>
<evidence type="ECO:0000256" key="1">
    <source>
        <dbReference type="SAM" id="MobiDB-lite"/>
    </source>
</evidence>
<dbReference type="Proteomes" id="UP001583177">
    <property type="component" value="Unassembled WGS sequence"/>
</dbReference>
<accession>A0ABR3WUF1</accession>
<evidence type="ECO:0000313" key="3">
    <source>
        <dbReference type="EMBL" id="KAL1867306.1"/>
    </source>
</evidence>
<protein>
    <recommendedName>
        <fullName evidence="2">Hemerythrin-like domain-containing protein</fullName>
    </recommendedName>
</protein>
<sequence>MSTIQSRKADGPLSLIPTPETQTGKKDLFTQDASQMALVHNMLIRSYNSIYLQATHVRTEDVVDFLHYCLAWHIMLKGHHDAEEEVYFPGLEEATGVKGVMDSEVHEHAEFSEGLQKFHDYINSRLANPSSYSGQELTSILSSFGEVLATHLAHEPPKLATLGQYKDFDPRPISEKTANHSMGYMHVTDVLPLLWFNLDKEFEGGKWATFPAMPGPMKWVMINLLGSWQRSWWRFGSSGADGIQRELFCLSEEYSKK</sequence>
<feature type="region of interest" description="Disordered" evidence="1">
    <location>
        <begin position="1"/>
        <end position="23"/>
    </location>
</feature>
<dbReference type="EMBL" id="JAWRVE010000051">
    <property type="protein sequence ID" value="KAL1867306.1"/>
    <property type="molecule type" value="Genomic_DNA"/>
</dbReference>
<keyword evidence="4" id="KW-1185">Reference proteome</keyword>
<name>A0ABR3WUF1_9PEZI</name>
<dbReference type="PANTHER" id="PTHR38048">
    <property type="entry name" value="EXPRESSED PROTEIN"/>
    <property type="match status" value="1"/>
</dbReference>
<evidence type="ECO:0000313" key="4">
    <source>
        <dbReference type="Proteomes" id="UP001583177"/>
    </source>
</evidence>
<reference evidence="3 4" key="1">
    <citation type="journal article" date="2024" name="IMA Fungus">
        <title>IMA Genome - F19 : A genome assembly and annotation guide to empower mycologists, including annotated draft genome sequences of Ceratocystis pirilliformis, Diaporthe australafricana, Fusarium ophioides, Paecilomyces lecythidis, and Sporothrix stenoceras.</title>
        <authorList>
            <person name="Aylward J."/>
            <person name="Wilson A.M."/>
            <person name="Visagie C.M."/>
            <person name="Spraker J."/>
            <person name="Barnes I."/>
            <person name="Buitendag C."/>
            <person name="Ceriani C."/>
            <person name="Del Mar Angel L."/>
            <person name="du Plessis D."/>
            <person name="Fuchs T."/>
            <person name="Gasser K."/>
            <person name="Kramer D."/>
            <person name="Li W."/>
            <person name="Munsamy K."/>
            <person name="Piso A."/>
            <person name="Price J.L."/>
            <person name="Sonnekus B."/>
            <person name="Thomas C."/>
            <person name="van der Nest A."/>
            <person name="van Dijk A."/>
            <person name="van Heerden A."/>
            <person name="van Vuuren N."/>
            <person name="Yilmaz N."/>
            <person name="Duong T.A."/>
            <person name="van der Merwe N.A."/>
            <person name="Wingfield M.J."/>
            <person name="Wingfield B.D."/>
        </authorList>
    </citation>
    <scope>NUCLEOTIDE SEQUENCE [LARGE SCALE GENOMIC DNA]</scope>
    <source>
        <strain evidence="3 4">CMW 18300</strain>
    </source>
</reference>